<proteinExistence type="predicted"/>
<evidence type="ECO:0000256" key="1">
    <source>
        <dbReference type="SAM" id="MobiDB-lite"/>
    </source>
</evidence>
<keyword evidence="3" id="KW-1185">Reference proteome</keyword>
<dbReference type="OrthoDB" id="5088237at2759"/>
<accession>A0A084B7D3</accession>
<dbReference type="AlphaFoldDB" id="A0A084B7D3"/>
<feature type="compositionally biased region" description="Basic and acidic residues" evidence="1">
    <location>
        <begin position="44"/>
        <end position="54"/>
    </location>
</feature>
<organism evidence="2 3">
    <name type="scientific">Stachybotrys chartarum (strain CBS 109288 / IBT 7711)</name>
    <name type="common">Toxic black mold</name>
    <name type="synonym">Stilbospora chartarum</name>
    <dbReference type="NCBI Taxonomy" id="1280523"/>
    <lineage>
        <taxon>Eukaryota</taxon>
        <taxon>Fungi</taxon>
        <taxon>Dikarya</taxon>
        <taxon>Ascomycota</taxon>
        <taxon>Pezizomycotina</taxon>
        <taxon>Sordariomycetes</taxon>
        <taxon>Hypocreomycetidae</taxon>
        <taxon>Hypocreales</taxon>
        <taxon>Stachybotryaceae</taxon>
        <taxon>Stachybotrys</taxon>
    </lineage>
</organism>
<dbReference type="Proteomes" id="UP000028045">
    <property type="component" value="Unassembled WGS sequence"/>
</dbReference>
<reference evidence="2 3" key="1">
    <citation type="journal article" date="2014" name="BMC Genomics">
        <title>Comparative genome sequencing reveals chemotype-specific gene clusters in the toxigenic black mold Stachybotrys.</title>
        <authorList>
            <person name="Semeiks J."/>
            <person name="Borek D."/>
            <person name="Otwinowski Z."/>
            <person name="Grishin N.V."/>
        </authorList>
    </citation>
    <scope>NUCLEOTIDE SEQUENCE [LARGE SCALE GENOMIC DNA]</scope>
    <source>
        <strain evidence="3">CBS 109288 / IBT 7711</strain>
    </source>
</reference>
<evidence type="ECO:0000313" key="2">
    <source>
        <dbReference type="EMBL" id="KEY73462.1"/>
    </source>
</evidence>
<dbReference type="EMBL" id="KL647836">
    <property type="protein sequence ID" value="KEY73462.1"/>
    <property type="molecule type" value="Genomic_DNA"/>
</dbReference>
<dbReference type="HOGENOM" id="CLU_2374168_0_0_1"/>
<evidence type="ECO:0000313" key="3">
    <source>
        <dbReference type="Proteomes" id="UP000028045"/>
    </source>
</evidence>
<name>A0A084B7D3_STACB</name>
<sequence length="95" mass="10791">MLSFTTTAVTCLKIGNQLTANDWDVPEQLAKPVGFYEDAAKTLEGDGQQHKQKEGGLAPKQQQKYDNPFQTYCKRTRPTSGIVLFWIMRTLKRRG</sequence>
<protein>
    <submittedName>
        <fullName evidence="2">Uncharacterized protein</fullName>
    </submittedName>
</protein>
<feature type="region of interest" description="Disordered" evidence="1">
    <location>
        <begin position="44"/>
        <end position="63"/>
    </location>
</feature>
<gene>
    <name evidence="2" type="ORF">S7711_07488</name>
</gene>